<proteinExistence type="predicted"/>
<evidence type="ECO:0000313" key="1">
    <source>
        <dbReference type="EMBL" id="JAH24973.1"/>
    </source>
</evidence>
<accession>A0A0E9R9F6</accession>
<dbReference type="AlphaFoldDB" id="A0A0E9R9F6"/>
<reference evidence="1" key="1">
    <citation type="submission" date="2014-11" db="EMBL/GenBank/DDBJ databases">
        <authorList>
            <person name="Amaro Gonzalez C."/>
        </authorList>
    </citation>
    <scope>NUCLEOTIDE SEQUENCE</scope>
</reference>
<dbReference type="EMBL" id="GBXM01083604">
    <property type="protein sequence ID" value="JAH24973.1"/>
    <property type="molecule type" value="Transcribed_RNA"/>
</dbReference>
<protein>
    <submittedName>
        <fullName evidence="1">Uncharacterized protein</fullName>
    </submittedName>
</protein>
<sequence length="32" mass="3790">MLILSDKCVEISITGRCLLVCHFNFLISFTWW</sequence>
<organism evidence="1">
    <name type="scientific">Anguilla anguilla</name>
    <name type="common">European freshwater eel</name>
    <name type="synonym">Muraena anguilla</name>
    <dbReference type="NCBI Taxonomy" id="7936"/>
    <lineage>
        <taxon>Eukaryota</taxon>
        <taxon>Metazoa</taxon>
        <taxon>Chordata</taxon>
        <taxon>Craniata</taxon>
        <taxon>Vertebrata</taxon>
        <taxon>Euteleostomi</taxon>
        <taxon>Actinopterygii</taxon>
        <taxon>Neopterygii</taxon>
        <taxon>Teleostei</taxon>
        <taxon>Anguilliformes</taxon>
        <taxon>Anguillidae</taxon>
        <taxon>Anguilla</taxon>
    </lineage>
</organism>
<name>A0A0E9R9F6_ANGAN</name>
<reference evidence="1" key="2">
    <citation type="journal article" date="2015" name="Fish Shellfish Immunol.">
        <title>Early steps in the European eel (Anguilla anguilla)-Vibrio vulnificus interaction in the gills: Role of the RtxA13 toxin.</title>
        <authorList>
            <person name="Callol A."/>
            <person name="Pajuelo D."/>
            <person name="Ebbesson L."/>
            <person name="Teles M."/>
            <person name="MacKenzie S."/>
            <person name="Amaro C."/>
        </authorList>
    </citation>
    <scope>NUCLEOTIDE SEQUENCE</scope>
</reference>